<keyword evidence="2" id="KW-1133">Transmembrane helix</keyword>
<accession>A0A9N9LMW9</accession>
<feature type="transmembrane region" description="Helical" evidence="2">
    <location>
        <begin position="21"/>
        <end position="44"/>
    </location>
</feature>
<name>A0A9N9LMW9_9HELO</name>
<feature type="region of interest" description="Disordered" evidence="1">
    <location>
        <begin position="169"/>
        <end position="192"/>
    </location>
</feature>
<sequence length="192" mass="21367">MAYYNIKRLQIDQHRAWMLRAMLTFHLGTIITTRLLFLIAGNIISDVGSYYQIQTCDEVCFLSPRLALKYPECRNATGNPSIFVKADFSGKNGPEEIGAAIGLSFGMSIWYAIAIHMIGVEIHLRLTPAEEQRLRTVSYERQLETGYRNLGSAGLTVDRWGDALAWKPAPSASAASPGEGDKLRSDSNNLIR</sequence>
<dbReference type="EMBL" id="CAJVRM010000247">
    <property type="protein sequence ID" value="CAG8978230.1"/>
    <property type="molecule type" value="Genomic_DNA"/>
</dbReference>
<evidence type="ECO:0000313" key="4">
    <source>
        <dbReference type="Proteomes" id="UP000701801"/>
    </source>
</evidence>
<dbReference type="AlphaFoldDB" id="A0A9N9LMW9"/>
<evidence type="ECO:0000256" key="2">
    <source>
        <dbReference type="SAM" id="Phobius"/>
    </source>
</evidence>
<keyword evidence="2" id="KW-0472">Membrane</keyword>
<reference evidence="3" key="1">
    <citation type="submission" date="2021-07" db="EMBL/GenBank/DDBJ databases">
        <authorList>
            <person name="Durling M."/>
        </authorList>
    </citation>
    <scope>NUCLEOTIDE SEQUENCE</scope>
</reference>
<gene>
    <name evidence="3" type="ORF">HYALB_00010721</name>
</gene>
<dbReference type="Proteomes" id="UP000701801">
    <property type="component" value="Unassembled WGS sequence"/>
</dbReference>
<organism evidence="3 4">
    <name type="scientific">Hymenoscyphus albidus</name>
    <dbReference type="NCBI Taxonomy" id="595503"/>
    <lineage>
        <taxon>Eukaryota</taxon>
        <taxon>Fungi</taxon>
        <taxon>Dikarya</taxon>
        <taxon>Ascomycota</taxon>
        <taxon>Pezizomycotina</taxon>
        <taxon>Leotiomycetes</taxon>
        <taxon>Helotiales</taxon>
        <taxon>Helotiaceae</taxon>
        <taxon>Hymenoscyphus</taxon>
    </lineage>
</organism>
<keyword evidence="4" id="KW-1185">Reference proteome</keyword>
<feature type="transmembrane region" description="Helical" evidence="2">
    <location>
        <begin position="97"/>
        <end position="118"/>
    </location>
</feature>
<keyword evidence="2" id="KW-0812">Transmembrane</keyword>
<proteinExistence type="predicted"/>
<evidence type="ECO:0000313" key="3">
    <source>
        <dbReference type="EMBL" id="CAG8978230.1"/>
    </source>
</evidence>
<comment type="caution">
    <text evidence="3">The sequence shown here is derived from an EMBL/GenBank/DDBJ whole genome shotgun (WGS) entry which is preliminary data.</text>
</comment>
<evidence type="ECO:0000256" key="1">
    <source>
        <dbReference type="SAM" id="MobiDB-lite"/>
    </source>
</evidence>
<protein>
    <submittedName>
        <fullName evidence="3">Uncharacterized protein</fullName>
    </submittedName>
</protein>
<dbReference type="OrthoDB" id="193478at2759"/>